<name>B7P3W9_IXOSC</name>
<protein>
    <submittedName>
        <fullName evidence="2 3">Uncharacterized protein</fullName>
    </submittedName>
</protein>
<sequence>MAYERSRFLKSLCIAHVSRVLVFLNFVVDTLIIFLIYIYYIYISLSHVLLFNAARFRV</sequence>
<dbReference type="EnsemblMetazoa" id="ISCW000755-RA">
    <property type="protein sequence ID" value="ISCW000755-PA"/>
    <property type="gene ID" value="ISCW000755"/>
</dbReference>
<keyword evidence="4" id="KW-1185">Reference proteome</keyword>
<organism>
    <name type="scientific">Ixodes scapularis</name>
    <name type="common">Black-legged tick</name>
    <name type="synonym">Deer tick</name>
    <dbReference type="NCBI Taxonomy" id="6945"/>
    <lineage>
        <taxon>Eukaryota</taxon>
        <taxon>Metazoa</taxon>
        <taxon>Ecdysozoa</taxon>
        <taxon>Arthropoda</taxon>
        <taxon>Chelicerata</taxon>
        <taxon>Arachnida</taxon>
        <taxon>Acari</taxon>
        <taxon>Parasitiformes</taxon>
        <taxon>Ixodida</taxon>
        <taxon>Ixodoidea</taxon>
        <taxon>Ixodidae</taxon>
        <taxon>Ixodinae</taxon>
        <taxon>Ixodes</taxon>
    </lineage>
</organism>
<evidence type="ECO:0000313" key="4">
    <source>
        <dbReference type="Proteomes" id="UP000001555"/>
    </source>
</evidence>
<reference evidence="2 4" key="1">
    <citation type="submission" date="2008-03" db="EMBL/GenBank/DDBJ databases">
        <title>Annotation of Ixodes scapularis.</title>
        <authorList>
            <consortium name="Ixodes scapularis Genome Project Consortium"/>
            <person name="Caler E."/>
            <person name="Hannick L.I."/>
            <person name="Bidwell S."/>
            <person name="Joardar V."/>
            <person name="Thiagarajan M."/>
            <person name="Amedeo P."/>
            <person name="Galinsky K.J."/>
            <person name="Schobel S."/>
            <person name="Inman J."/>
            <person name="Hostetler J."/>
            <person name="Miller J."/>
            <person name="Hammond M."/>
            <person name="Megy K."/>
            <person name="Lawson D."/>
            <person name="Kodira C."/>
            <person name="Sutton G."/>
            <person name="Meyer J."/>
            <person name="Hill C.A."/>
            <person name="Birren B."/>
            <person name="Nene V."/>
            <person name="Collins F."/>
            <person name="Alarcon-Chaidez F."/>
            <person name="Wikel S."/>
            <person name="Strausberg R."/>
        </authorList>
    </citation>
    <scope>NUCLEOTIDE SEQUENCE [LARGE SCALE GENOMIC DNA]</scope>
    <source>
        <strain evidence="4">Wikel</strain>
        <strain evidence="2">Wikel colony</strain>
    </source>
</reference>
<dbReference type="VEuPathDB" id="VectorBase:ISCI000755"/>
<dbReference type="Proteomes" id="UP000001555">
    <property type="component" value="Unassembled WGS sequence"/>
</dbReference>
<keyword evidence="1" id="KW-0472">Membrane</keyword>
<dbReference type="PaxDb" id="6945-B7P3W9"/>
<evidence type="ECO:0000313" key="3">
    <source>
        <dbReference type="EnsemblMetazoa" id="ISCW000755-PA"/>
    </source>
</evidence>
<dbReference type="VEuPathDB" id="VectorBase:ISCW000755"/>
<dbReference type="HOGENOM" id="CLU_2981344_0_0_1"/>
<feature type="transmembrane region" description="Helical" evidence="1">
    <location>
        <begin position="20"/>
        <end position="42"/>
    </location>
</feature>
<gene>
    <name evidence="2" type="ORF">IscW_ISCW000755</name>
</gene>
<dbReference type="EMBL" id="DS630914">
    <property type="protein sequence ID" value="EEC01291.1"/>
    <property type="molecule type" value="Genomic_DNA"/>
</dbReference>
<dbReference type="InParanoid" id="B7P3W9"/>
<dbReference type="AlphaFoldDB" id="B7P3W9"/>
<accession>B7P3W9</accession>
<reference evidence="3" key="2">
    <citation type="submission" date="2020-05" db="UniProtKB">
        <authorList>
            <consortium name="EnsemblMetazoa"/>
        </authorList>
    </citation>
    <scope>IDENTIFICATION</scope>
    <source>
        <strain evidence="3">wikel</strain>
    </source>
</reference>
<proteinExistence type="predicted"/>
<keyword evidence="1" id="KW-1133">Transmembrane helix</keyword>
<evidence type="ECO:0000256" key="1">
    <source>
        <dbReference type="SAM" id="Phobius"/>
    </source>
</evidence>
<evidence type="ECO:0000313" key="2">
    <source>
        <dbReference type="EMBL" id="EEC01291.1"/>
    </source>
</evidence>
<keyword evidence="1" id="KW-0812">Transmembrane</keyword>
<dbReference type="EMBL" id="ABJB010108104">
    <property type="status" value="NOT_ANNOTATED_CDS"/>
    <property type="molecule type" value="Genomic_DNA"/>
</dbReference>